<proteinExistence type="predicted"/>
<organism evidence="1">
    <name type="scientific">uncultured prokaryote</name>
    <dbReference type="NCBI Taxonomy" id="198431"/>
    <lineage>
        <taxon>unclassified sequences</taxon>
        <taxon>environmental samples</taxon>
    </lineage>
</organism>
<dbReference type="EMBL" id="LN854192">
    <property type="protein sequence ID" value="CRY97682.1"/>
    <property type="molecule type" value="Genomic_DNA"/>
</dbReference>
<name>A0A0H5QPL6_9ZZZZ</name>
<evidence type="ECO:0000313" key="1">
    <source>
        <dbReference type="EMBL" id="CRY97682.1"/>
    </source>
</evidence>
<sequence>MVDAEGGIATIVRLFLELLATIEEIVRLIRALAGA</sequence>
<reference evidence="1" key="1">
    <citation type="submission" date="2015-06" db="EMBL/GenBank/DDBJ databases">
        <authorList>
            <person name="Joergensen T."/>
        </authorList>
    </citation>
    <scope>NUCLEOTIDE SEQUENCE</scope>
    <source>
        <strain evidence="1">RGFK1689</strain>
    </source>
</reference>
<accession>A0A0H5QPL6</accession>
<protein>
    <submittedName>
        <fullName evidence="1">Uncharacterized protein</fullName>
    </submittedName>
</protein>
<dbReference type="AlphaFoldDB" id="A0A0H5QPL6"/>
<reference evidence="1" key="2">
    <citation type="submission" date="2015-07" db="EMBL/GenBank/DDBJ databases">
        <title>Plasmids, circular viruses and viroids from rat gut.</title>
        <authorList>
            <person name="Jorgensen T.J."/>
            <person name="Hansen M.A."/>
            <person name="Xu Z."/>
            <person name="Tabak M.A."/>
            <person name="Sorensen S.J."/>
            <person name="Hansen L.H."/>
        </authorList>
    </citation>
    <scope>NUCLEOTIDE SEQUENCE</scope>
    <source>
        <strain evidence="1">RGFK1689</strain>
    </source>
</reference>